<dbReference type="InterPro" id="IPR029069">
    <property type="entry name" value="HotDog_dom_sf"/>
</dbReference>
<accession>A0A930V587</accession>
<feature type="domain" description="Acyl-CoA thioesterase-like N-terminal HotDog" evidence="1">
    <location>
        <begin position="24"/>
        <end position="110"/>
    </location>
</feature>
<feature type="domain" description="Acyl-CoA thioesterase-like C-terminal" evidence="2">
    <location>
        <begin position="129"/>
        <end position="258"/>
    </location>
</feature>
<sequence>MTSPYFERLDDDRFVATELTGGAWDEAEQHIAPALGLLTHLVEVDRDRRRPDDAAALLPARVSCDILGVMPVGEVSTELEVLRPGRTIELVEARVLVAGRAAVRARVWLMQPGDTAAIAGTPVAALSGPDSCEPWDPTTVWPGGFIASIELRRDQEAPGRGRFWARTAHPLVAGEPVSPWARRLGILDVSNGMTVRADPREILFPNVDLTAHLVREPVGEWAGFDTDVTFGPTGLGLTHTVLHDTAGHLGSSSQLLTVRPVHR</sequence>
<dbReference type="Gene3D" id="2.40.160.210">
    <property type="entry name" value="Acyl-CoA thioesterase, double hotdog domain"/>
    <property type="match status" value="1"/>
</dbReference>
<keyword evidence="4" id="KW-1185">Reference proteome</keyword>
<comment type="caution">
    <text evidence="3">The sequence shown here is derived from an EMBL/GenBank/DDBJ whole genome shotgun (WGS) entry which is preliminary data.</text>
</comment>
<dbReference type="InterPro" id="IPR049449">
    <property type="entry name" value="TesB_ACOT8-like_N"/>
</dbReference>
<dbReference type="InterPro" id="IPR049450">
    <property type="entry name" value="ACOT8-like_C"/>
</dbReference>
<dbReference type="Pfam" id="PF20789">
    <property type="entry name" value="4HBT_3C"/>
    <property type="match status" value="1"/>
</dbReference>
<evidence type="ECO:0000313" key="4">
    <source>
        <dbReference type="Proteomes" id="UP000656804"/>
    </source>
</evidence>
<protein>
    <submittedName>
        <fullName evidence="3">Thioesterase family protein</fullName>
    </submittedName>
</protein>
<gene>
    <name evidence="3" type="ORF">ISG29_17110</name>
</gene>
<dbReference type="EMBL" id="JADIVZ010000011">
    <property type="protein sequence ID" value="MBF4163414.1"/>
    <property type="molecule type" value="Genomic_DNA"/>
</dbReference>
<dbReference type="InterPro" id="IPR042171">
    <property type="entry name" value="Acyl-CoA_hotdog"/>
</dbReference>
<dbReference type="Proteomes" id="UP000656804">
    <property type="component" value="Unassembled WGS sequence"/>
</dbReference>
<dbReference type="RefSeq" id="WP_194504673.1">
    <property type="nucleotide sequence ID" value="NZ_JADIVZ010000011.1"/>
</dbReference>
<organism evidence="3 4">
    <name type="scientific">Nocardioides acrostichi</name>
    <dbReference type="NCBI Taxonomy" id="2784339"/>
    <lineage>
        <taxon>Bacteria</taxon>
        <taxon>Bacillati</taxon>
        <taxon>Actinomycetota</taxon>
        <taxon>Actinomycetes</taxon>
        <taxon>Propionibacteriales</taxon>
        <taxon>Nocardioidaceae</taxon>
        <taxon>Nocardioides</taxon>
    </lineage>
</organism>
<evidence type="ECO:0000313" key="3">
    <source>
        <dbReference type="EMBL" id="MBF4163414.1"/>
    </source>
</evidence>
<dbReference type="AlphaFoldDB" id="A0A930V587"/>
<dbReference type="SUPFAM" id="SSF54637">
    <property type="entry name" value="Thioesterase/thiol ester dehydrase-isomerase"/>
    <property type="match status" value="1"/>
</dbReference>
<proteinExistence type="predicted"/>
<reference evidence="3" key="1">
    <citation type="submission" date="2020-11" db="EMBL/GenBank/DDBJ databases">
        <title>Nocardioides sp. CBS4Y-1, whole genome shotgun sequence.</title>
        <authorList>
            <person name="Tuo L."/>
        </authorList>
    </citation>
    <scope>NUCLEOTIDE SEQUENCE</scope>
    <source>
        <strain evidence="3">CBS4Y-1</strain>
    </source>
</reference>
<dbReference type="Pfam" id="PF13622">
    <property type="entry name" value="4HBT_3"/>
    <property type="match status" value="1"/>
</dbReference>
<evidence type="ECO:0000259" key="1">
    <source>
        <dbReference type="Pfam" id="PF13622"/>
    </source>
</evidence>
<evidence type="ECO:0000259" key="2">
    <source>
        <dbReference type="Pfam" id="PF20789"/>
    </source>
</evidence>
<name>A0A930V587_9ACTN</name>